<evidence type="ECO:0000256" key="5">
    <source>
        <dbReference type="SAM" id="MobiDB-lite"/>
    </source>
</evidence>
<gene>
    <name evidence="8" type="ORF">GOB93_15355</name>
</gene>
<feature type="transmembrane region" description="Helical" evidence="6">
    <location>
        <begin position="143"/>
        <end position="164"/>
    </location>
</feature>
<dbReference type="InterPro" id="IPR051533">
    <property type="entry name" value="WaaL-like"/>
</dbReference>
<sequence length="492" mass="53358">MKLNIFVMNGFRAGGSPFGGAFPGFPPGVSPGAFVRQLLLKAVAVMLAVILPVLLFRARALADADLSIVAVLFLLRSALLRDWSWLRARWLQWGLGLWGLITLSSAFTGPFASFMQGLLTLRFFIFCAALAFWVLTGSRARKSLAFVCAFLAIWTIAECWEQYLTGTNIFGYPRWGDGALTGPFVHPKAGNALLMVLFPGAMPGILRRLSDNSWRRRLNGGLLLLLCVATMILIGQRMSAVLTFLGLLLTALLVKPMRLPVLGAVALGGVLLVALPVVSPPSYAKLVLKFTHQLAHFASSDYGQLFGRAGAMVEAHPFLGLGFDGFRLHCLDPSYLHDMPLLGIPYVAPPESGCNLHPHNYYLQVATAAGLPGLLLFVLMALSWLRIVVRPHLPVPGVERMARTSETVPPTPENAMLLVALCVQLWPLASTSALFSVPPAGWLFLTAGWALAAAGAGSRSGQQPDMEPPPVQDDWSAFSRPETVIRQDDLLR</sequence>
<dbReference type="GO" id="GO:0016874">
    <property type="term" value="F:ligase activity"/>
    <property type="evidence" value="ECO:0007669"/>
    <property type="project" value="UniProtKB-KW"/>
</dbReference>
<dbReference type="RefSeq" id="WP_173584397.1">
    <property type="nucleotide sequence ID" value="NZ_WOTB01000024.1"/>
</dbReference>
<organism evidence="8 9">
    <name type="scientific">Acetobacter musti</name>
    <dbReference type="NCBI Taxonomy" id="864732"/>
    <lineage>
        <taxon>Bacteria</taxon>
        <taxon>Pseudomonadati</taxon>
        <taxon>Pseudomonadota</taxon>
        <taxon>Alphaproteobacteria</taxon>
        <taxon>Acetobacterales</taxon>
        <taxon>Acetobacteraceae</taxon>
        <taxon>Acetobacter</taxon>
    </lineage>
</organism>
<evidence type="ECO:0000256" key="6">
    <source>
        <dbReference type="SAM" id="Phobius"/>
    </source>
</evidence>
<feature type="compositionally biased region" description="Basic and acidic residues" evidence="5">
    <location>
        <begin position="483"/>
        <end position="492"/>
    </location>
</feature>
<dbReference type="EMBL" id="WOTB01000024">
    <property type="protein sequence ID" value="NHN86007.1"/>
    <property type="molecule type" value="Genomic_DNA"/>
</dbReference>
<evidence type="ECO:0000256" key="2">
    <source>
        <dbReference type="ARBA" id="ARBA00022692"/>
    </source>
</evidence>
<evidence type="ECO:0000256" key="1">
    <source>
        <dbReference type="ARBA" id="ARBA00004141"/>
    </source>
</evidence>
<comment type="caution">
    <text evidence="8">The sequence shown here is derived from an EMBL/GenBank/DDBJ whole genome shotgun (WGS) entry which is preliminary data.</text>
</comment>
<keyword evidence="8" id="KW-0436">Ligase</keyword>
<proteinExistence type="predicted"/>
<evidence type="ECO:0000256" key="3">
    <source>
        <dbReference type="ARBA" id="ARBA00022989"/>
    </source>
</evidence>
<protein>
    <submittedName>
        <fullName evidence="8">O-antigen ligase family protein</fullName>
    </submittedName>
</protein>
<feature type="transmembrane region" description="Helical" evidence="6">
    <location>
        <begin position="261"/>
        <end position="279"/>
    </location>
</feature>
<feature type="transmembrane region" description="Helical" evidence="6">
    <location>
        <begin position="240"/>
        <end position="256"/>
    </location>
</feature>
<dbReference type="PANTHER" id="PTHR37422:SF23">
    <property type="entry name" value="TEICHURONIC ACID BIOSYNTHESIS PROTEIN TUAE"/>
    <property type="match status" value="1"/>
</dbReference>
<keyword evidence="2 6" id="KW-0812">Transmembrane</keyword>
<feature type="region of interest" description="Disordered" evidence="5">
    <location>
        <begin position="457"/>
        <end position="492"/>
    </location>
</feature>
<name>A0ABX0JT71_9PROT</name>
<keyword evidence="9" id="KW-1185">Reference proteome</keyword>
<feature type="transmembrane region" description="Helical" evidence="6">
    <location>
        <begin position="184"/>
        <end position="206"/>
    </location>
</feature>
<comment type="subcellular location">
    <subcellularLocation>
        <location evidence="1">Membrane</location>
        <topology evidence="1">Multi-pass membrane protein</topology>
    </subcellularLocation>
</comment>
<dbReference type="PANTHER" id="PTHR37422">
    <property type="entry name" value="TEICHURONIC ACID BIOSYNTHESIS PROTEIN TUAE"/>
    <property type="match status" value="1"/>
</dbReference>
<feature type="transmembrane region" description="Helical" evidence="6">
    <location>
        <begin position="218"/>
        <end position="234"/>
    </location>
</feature>
<accession>A0ABX0JT71</accession>
<keyword evidence="4 6" id="KW-0472">Membrane</keyword>
<reference evidence="8 9" key="1">
    <citation type="journal article" date="2020" name="Int. J. Syst. Evol. Microbiol.">
        <title>Novel acetic acid bacteria from cider fermentations: Acetobacter conturbans sp. nov. and Acetobacter fallax sp. nov.</title>
        <authorList>
            <person name="Sombolestani A.S."/>
            <person name="Cleenwerck I."/>
            <person name="Cnockaert M."/>
            <person name="Borremans W."/>
            <person name="Wieme A.D."/>
            <person name="De Vuyst L."/>
            <person name="Vandamme P."/>
        </authorList>
    </citation>
    <scope>NUCLEOTIDE SEQUENCE [LARGE SCALE GENOMIC DNA]</scope>
    <source>
        <strain evidence="8 9">LMG 30640</strain>
    </source>
</reference>
<evidence type="ECO:0000313" key="9">
    <source>
        <dbReference type="Proteomes" id="UP000635278"/>
    </source>
</evidence>
<dbReference type="InterPro" id="IPR007016">
    <property type="entry name" value="O-antigen_ligase-rel_domated"/>
</dbReference>
<evidence type="ECO:0000256" key="4">
    <source>
        <dbReference type="ARBA" id="ARBA00023136"/>
    </source>
</evidence>
<dbReference type="Pfam" id="PF04932">
    <property type="entry name" value="Wzy_C"/>
    <property type="match status" value="1"/>
</dbReference>
<evidence type="ECO:0000259" key="7">
    <source>
        <dbReference type="Pfam" id="PF04932"/>
    </source>
</evidence>
<feature type="transmembrane region" description="Helical" evidence="6">
    <location>
        <begin position="38"/>
        <end position="55"/>
    </location>
</feature>
<feature type="domain" description="O-antigen ligase-related" evidence="7">
    <location>
        <begin position="223"/>
        <end position="378"/>
    </location>
</feature>
<feature type="transmembrane region" description="Helical" evidence="6">
    <location>
        <begin position="361"/>
        <end position="385"/>
    </location>
</feature>
<feature type="transmembrane region" description="Helical" evidence="6">
    <location>
        <begin position="118"/>
        <end position="136"/>
    </location>
</feature>
<keyword evidence="3 6" id="KW-1133">Transmembrane helix</keyword>
<feature type="transmembrane region" description="Helical" evidence="6">
    <location>
        <begin position="91"/>
        <end position="112"/>
    </location>
</feature>
<evidence type="ECO:0000313" key="8">
    <source>
        <dbReference type="EMBL" id="NHN86007.1"/>
    </source>
</evidence>
<dbReference type="Proteomes" id="UP000635278">
    <property type="component" value="Unassembled WGS sequence"/>
</dbReference>